<dbReference type="RefSeq" id="WP_244180718.1">
    <property type="nucleotide sequence ID" value="NZ_PZZN01000003.1"/>
</dbReference>
<evidence type="ECO:0000256" key="4">
    <source>
        <dbReference type="ARBA" id="ARBA00022553"/>
    </source>
</evidence>
<gene>
    <name evidence="15" type="ORF">C8J24_2751</name>
</gene>
<feature type="transmembrane region" description="Helical" evidence="12">
    <location>
        <begin position="161"/>
        <end position="182"/>
    </location>
</feature>
<feature type="domain" description="Histidine kinase" evidence="13">
    <location>
        <begin position="243"/>
        <end position="436"/>
    </location>
</feature>
<sequence>MRLIPRSIHGRMLGLSLLATLVALVVAGAAIAGVLQRFVTQGLDQRLDAELSLLAGAVDGDGRIDRARLTRLRGLLDAGPGWQWQISGPAQTVSSAEFPTLRTPGPAPRDALRGEGKERPQPLEGRDGVHARRISIATDAGPVVLTAAAPRDVVARPIQAAVVPLLATLGILGIVLGVATLVQVRIGLRPLRALRDGVAAMRRGATSISEAQPDELRPLAIELNALARDNASALATARASAANLAHALKTPVATLALTVRDDPAQAAQLARIDATIRHHLARARNIAGGHASSTALAPAIADLVSTIRRLRMERSIVIDAAIDPALHVAVDAADLDELAGNLIDNAARHARTTVHVAARVDQGMIRLSVVDDGPGIALADRQRATDAGVRLDEREDGHGFGLAIARELAALYGGVLVLDDAAGGGLSASVTMPIGTAV</sequence>
<evidence type="ECO:0000256" key="12">
    <source>
        <dbReference type="SAM" id="Phobius"/>
    </source>
</evidence>
<dbReference type="Proteomes" id="UP000240996">
    <property type="component" value="Unassembled WGS sequence"/>
</dbReference>
<evidence type="ECO:0000256" key="10">
    <source>
        <dbReference type="ARBA" id="ARBA00023136"/>
    </source>
</evidence>
<reference evidence="15 16" key="1">
    <citation type="submission" date="2018-04" db="EMBL/GenBank/DDBJ databases">
        <title>Genomic Encyclopedia of Type Strains, Phase III (KMG-III): the genomes of soil and plant-associated and newly described type strains.</title>
        <authorList>
            <person name="Whitman W."/>
        </authorList>
    </citation>
    <scope>NUCLEOTIDE SEQUENCE [LARGE SCALE GENOMIC DNA]</scope>
    <source>
        <strain evidence="15 16">NW12</strain>
    </source>
</reference>
<evidence type="ECO:0000256" key="3">
    <source>
        <dbReference type="ARBA" id="ARBA00012438"/>
    </source>
</evidence>
<keyword evidence="7 15" id="KW-0418">Kinase</keyword>
<dbReference type="InterPro" id="IPR005467">
    <property type="entry name" value="His_kinase_dom"/>
</dbReference>
<organism evidence="15 16">
    <name type="scientific">Sphingomonas aerolata</name>
    <dbReference type="NCBI Taxonomy" id="185951"/>
    <lineage>
        <taxon>Bacteria</taxon>
        <taxon>Pseudomonadati</taxon>
        <taxon>Pseudomonadota</taxon>
        <taxon>Alphaproteobacteria</taxon>
        <taxon>Sphingomonadales</taxon>
        <taxon>Sphingomonadaceae</taxon>
        <taxon>Sphingomonas</taxon>
    </lineage>
</organism>
<name>A0A2T4YMA9_9SPHN</name>
<dbReference type="GO" id="GO:0004673">
    <property type="term" value="F:protein histidine kinase activity"/>
    <property type="evidence" value="ECO:0007669"/>
    <property type="project" value="UniProtKB-EC"/>
</dbReference>
<dbReference type="Pfam" id="PF02518">
    <property type="entry name" value="HATPase_c"/>
    <property type="match status" value="1"/>
</dbReference>
<evidence type="ECO:0000313" key="15">
    <source>
        <dbReference type="EMBL" id="PTM44544.1"/>
    </source>
</evidence>
<dbReference type="EC" id="2.7.13.3" evidence="3"/>
<keyword evidence="8 12" id="KW-1133">Transmembrane helix</keyword>
<evidence type="ECO:0000256" key="9">
    <source>
        <dbReference type="ARBA" id="ARBA00023012"/>
    </source>
</evidence>
<dbReference type="PANTHER" id="PTHR45436">
    <property type="entry name" value="SENSOR HISTIDINE KINASE YKOH"/>
    <property type="match status" value="1"/>
</dbReference>
<evidence type="ECO:0000256" key="2">
    <source>
        <dbReference type="ARBA" id="ARBA00004370"/>
    </source>
</evidence>
<dbReference type="GO" id="GO:0000160">
    <property type="term" value="P:phosphorelay signal transduction system"/>
    <property type="evidence" value="ECO:0007669"/>
    <property type="project" value="UniProtKB-KW"/>
</dbReference>
<dbReference type="InterPro" id="IPR050428">
    <property type="entry name" value="TCS_sensor_his_kinase"/>
</dbReference>
<keyword evidence="4" id="KW-0597">Phosphoprotein</keyword>
<comment type="subcellular location">
    <subcellularLocation>
        <location evidence="2">Membrane</location>
    </subcellularLocation>
</comment>
<dbReference type="InterPro" id="IPR036890">
    <property type="entry name" value="HATPase_C_sf"/>
</dbReference>
<evidence type="ECO:0000259" key="14">
    <source>
        <dbReference type="PROSITE" id="PS50885"/>
    </source>
</evidence>
<keyword evidence="16" id="KW-1185">Reference proteome</keyword>
<feature type="domain" description="HAMP" evidence="14">
    <location>
        <begin position="185"/>
        <end position="235"/>
    </location>
</feature>
<keyword evidence="5" id="KW-0808">Transferase</keyword>
<evidence type="ECO:0000259" key="13">
    <source>
        <dbReference type="PROSITE" id="PS50109"/>
    </source>
</evidence>
<evidence type="ECO:0000256" key="6">
    <source>
        <dbReference type="ARBA" id="ARBA00022692"/>
    </source>
</evidence>
<keyword evidence="6 12" id="KW-0812">Transmembrane</keyword>
<dbReference type="PRINTS" id="PR00344">
    <property type="entry name" value="BCTRLSENSOR"/>
</dbReference>
<evidence type="ECO:0000256" key="11">
    <source>
        <dbReference type="SAM" id="MobiDB-lite"/>
    </source>
</evidence>
<dbReference type="PANTHER" id="PTHR45436:SF5">
    <property type="entry name" value="SENSOR HISTIDINE KINASE TRCS"/>
    <property type="match status" value="1"/>
</dbReference>
<dbReference type="PROSITE" id="PS50885">
    <property type="entry name" value="HAMP"/>
    <property type="match status" value="1"/>
</dbReference>
<protein>
    <recommendedName>
        <fullName evidence="3">histidine kinase</fullName>
        <ecNumber evidence="3">2.7.13.3</ecNumber>
    </recommendedName>
</protein>
<dbReference type="EMBL" id="PZZN01000003">
    <property type="protein sequence ID" value="PTM44544.1"/>
    <property type="molecule type" value="Genomic_DNA"/>
</dbReference>
<dbReference type="Gene3D" id="1.10.287.130">
    <property type="match status" value="1"/>
</dbReference>
<accession>A0A2T4YMA9</accession>
<dbReference type="GO" id="GO:0005886">
    <property type="term" value="C:plasma membrane"/>
    <property type="evidence" value="ECO:0007669"/>
    <property type="project" value="TreeGrafter"/>
</dbReference>
<dbReference type="AlphaFoldDB" id="A0A2T4YMA9"/>
<dbReference type="Gene3D" id="3.30.565.10">
    <property type="entry name" value="Histidine kinase-like ATPase, C-terminal domain"/>
    <property type="match status" value="1"/>
</dbReference>
<evidence type="ECO:0000256" key="5">
    <source>
        <dbReference type="ARBA" id="ARBA00022679"/>
    </source>
</evidence>
<feature type="region of interest" description="Disordered" evidence="11">
    <location>
        <begin position="96"/>
        <end position="128"/>
    </location>
</feature>
<evidence type="ECO:0000313" key="16">
    <source>
        <dbReference type="Proteomes" id="UP000240996"/>
    </source>
</evidence>
<keyword evidence="9" id="KW-0902">Two-component regulatory system</keyword>
<feature type="compositionally biased region" description="Basic and acidic residues" evidence="11">
    <location>
        <begin position="110"/>
        <end position="128"/>
    </location>
</feature>
<dbReference type="SMART" id="SM00387">
    <property type="entry name" value="HATPase_c"/>
    <property type="match status" value="1"/>
</dbReference>
<evidence type="ECO:0000256" key="1">
    <source>
        <dbReference type="ARBA" id="ARBA00000085"/>
    </source>
</evidence>
<proteinExistence type="predicted"/>
<dbReference type="PROSITE" id="PS50109">
    <property type="entry name" value="HIS_KIN"/>
    <property type="match status" value="1"/>
</dbReference>
<comment type="caution">
    <text evidence="15">The sequence shown here is derived from an EMBL/GenBank/DDBJ whole genome shotgun (WGS) entry which is preliminary data.</text>
</comment>
<evidence type="ECO:0000256" key="8">
    <source>
        <dbReference type="ARBA" id="ARBA00022989"/>
    </source>
</evidence>
<dbReference type="SUPFAM" id="SSF55874">
    <property type="entry name" value="ATPase domain of HSP90 chaperone/DNA topoisomerase II/histidine kinase"/>
    <property type="match status" value="1"/>
</dbReference>
<dbReference type="InterPro" id="IPR003594">
    <property type="entry name" value="HATPase_dom"/>
</dbReference>
<comment type="catalytic activity">
    <reaction evidence="1">
        <text>ATP + protein L-histidine = ADP + protein N-phospho-L-histidine.</text>
        <dbReference type="EC" id="2.7.13.3"/>
    </reaction>
</comment>
<keyword evidence="10 12" id="KW-0472">Membrane</keyword>
<dbReference type="InterPro" id="IPR003660">
    <property type="entry name" value="HAMP_dom"/>
</dbReference>
<dbReference type="InterPro" id="IPR004358">
    <property type="entry name" value="Sig_transdc_His_kin-like_C"/>
</dbReference>
<evidence type="ECO:0000256" key="7">
    <source>
        <dbReference type="ARBA" id="ARBA00022777"/>
    </source>
</evidence>